<reference evidence="12" key="1">
    <citation type="journal article" date="2019" name="Int. J. Syst. Evol. Microbiol.">
        <title>The Global Catalogue of Microorganisms (GCM) 10K type strain sequencing project: providing services to taxonomists for standard genome sequencing and annotation.</title>
        <authorList>
            <consortium name="The Broad Institute Genomics Platform"/>
            <consortium name="The Broad Institute Genome Sequencing Center for Infectious Disease"/>
            <person name="Wu L."/>
            <person name="Ma J."/>
        </authorList>
    </citation>
    <scope>NUCLEOTIDE SEQUENCE [LARGE SCALE GENOMIC DNA]</scope>
    <source>
        <strain evidence="12">CGMCC 1.19062</strain>
    </source>
</reference>
<evidence type="ECO:0000313" key="11">
    <source>
        <dbReference type="EMBL" id="MFD2263661.1"/>
    </source>
</evidence>
<protein>
    <submittedName>
        <fullName evidence="11">Peptidase domain-containing ABC transporter</fullName>
    </submittedName>
</protein>
<feature type="transmembrane region" description="Helical" evidence="8">
    <location>
        <begin position="143"/>
        <end position="171"/>
    </location>
</feature>
<accession>A0ABW5DW28</accession>
<dbReference type="PROSITE" id="PS50893">
    <property type="entry name" value="ABC_TRANSPORTER_2"/>
    <property type="match status" value="1"/>
</dbReference>
<dbReference type="SUPFAM" id="SSF90123">
    <property type="entry name" value="ABC transporter transmembrane region"/>
    <property type="match status" value="1"/>
</dbReference>
<dbReference type="Pfam" id="PF00664">
    <property type="entry name" value="ABC_membrane"/>
    <property type="match status" value="1"/>
</dbReference>
<keyword evidence="6 8" id="KW-0472">Membrane</keyword>
<dbReference type="InterPro" id="IPR011527">
    <property type="entry name" value="ABC1_TM_dom"/>
</dbReference>
<dbReference type="PROSITE" id="PS50929">
    <property type="entry name" value="ABC_TM1F"/>
    <property type="match status" value="1"/>
</dbReference>
<keyword evidence="3" id="KW-0547">Nucleotide-binding</keyword>
<feature type="domain" description="ABC transmembrane type-1" evidence="10">
    <location>
        <begin position="21"/>
        <end position="300"/>
    </location>
</feature>
<dbReference type="InterPro" id="IPR039421">
    <property type="entry name" value="Type_1_exporter"/>
</dbReference>
<dbReference type="EMBL" id="JBHUIP010000012">
    <property type="protein sequence ID" value="MFD2263661.1"/>
    <property type="molecule type" value="Genomic_DNA"/>
</dbReference>
<feature type="transmembrane region" description="Helical" evidence="8">
    <location>
        <begin position="244"/>
        <end position="265"/>
    </location>
</feature>
<dbReference type="PANTHER" id="PTHR24221:SF248">
    <property type="entry name" value="ABC TRANSPORTER TRANSMEMBRANE REGION"/>
    <property type="match status" value="1"/>
</dbReference>
<dbReference type="Gene3D" id="1.20.1560.10">
    <property type="entry name" value="ABC transporter type 1, transmembrane domain"/>
    <property type="match status" value="1"/>
</dbReference>
<dbReference type="Proteomes" id="UP001597295">
    <property type="component" value="Unassembled WGS sequence"/>
</dbReference>
<evidence type="ECO:0000256" key="4">
    <source>
        <dbReference type="ARBA" id="ARBA00022840"/>
    </source>
</evidence>
<evidence type="ECO:0000313" key="12">
    <source>
        <dbReference type="Proteomes" id="UP001597295"/>
    </source>
</evidence>
<dbReference type="Pfam" id="PF00005">
    <property type="entry name" value="ABC_tran"/>
    <property type="match status" value="1"/>
</dbReference>
<dbReference type="InterPro" id="IPR027417">
    <property type="entry name" value="P-loop_NTPase"/>
</dbReference>
<dbReference type="InterPro" id="IPR003593">
    <property type="entry name" value="AAA+_ATPase"/>
</dbReference>
<gene>
    <name evidence="11" type="ORF">ACFSM5_12245</name>
</gene>
<keyword evidence="4" id="KW-0067">ATP-binding</keyword>
<feature type="transmembrane region" description="Helical" evidence="8">
    <location>
        <begin position="49"/>
        <end position="72"/>
    </location>
</feature>
<evidence type="ECO:0000259" key="9">
    <source>
        <dbReference type="PROSITE" id="PS50893"/>
    </source>
</evidence>
<dbReference type="Gene3D" id="3.40.50.300">
    <property type="entry name" value="P-loop containing nucleotide triphosphate hydrolases"/>
    <property type="match status" value="1"/>
</dbReference>
<feature type="transmembrane region" description="Helical" evidence="8">
    <location>
        <begin position="21"/>
        <end position="43"/>
    </location>
</feature>
<dbReference type="SUPFAM" id="SSF52540">
    <property type="entry name" value="P-loop containing nucleoside triphosphate hydrolases"/>
    <property type="match status" value="1"/>
</dbReference>
<keyword evidence="5 8" id="KW-1133">Transmembrane helix</keyword>
<evidence type="ECO:0000259" key="10">
    <source>
        <dbReference type="PROSITE" id="PS50929"/>
    </source>
</evidence>
<comment type="caution">
    <text evidence="11">The sequence shown here is derived from an EMBL/GenBank/DDBJ whole genome shotgun (WGS) entry which is preliminary data.</text>
</comment>
<keyword evidence="12" id="KW-1185">Reference proteome</keyword>
<dbReference type="InterPro" id="IPR003439">
    <property type="entry name" value="ABC_transporter-like_ATP-bd"/>
</dbReference>
<dbReference type="SMART" id="SM00382">
    <property type="entry name" value="AAA"/>
    <property type="match status" value="1"/>
</dbReference>
<sequence length="583" mass="62490">MGDTSWRQSLLASARGAWRELLLASLFINILALALPVFTLQIYDRVIGLAGLTTLIGLVLGMGVVTLFDWALRTFRSRLVQRISLEIDVTVARGLFDQVSALPLRILESRPGAYWQGLFRDVETIRNAASGPPITLMADLPFALLYVGLIWIVATPVAWVITLAVFAYAIFAWISAARLQSAAQAERTAGLSRDALVGEFVAGRSTLKALAMDRSFKPQWEEAQANLVEKALGRGAGTDGSGNLALAMTTITTVAMTAFGALAVLDQKMSIGALIAANMLAGRVNGPLMQLFPAWKSVAAARASLKRLDEVFQVEPERITSPVQFPRPSGLLQAENLTFRYIPDGQPTVDTVNITMKPGSMLGLAGRNGSGKSTLLKLLMGLYKPDVGRVMLDGADVSQFSRADLADWVGYAPQDPMLFTGTIRDNLLRAAPDIDDEALILACTRAGLHSFVIDLPDGYSTQIGEAGGRLAGGLRQRLSLARALLRDPPVLLLDEPSNNLDPMGEETLRRTLIELASGGRTIVLVSHSVQLLTACSVIALMDHGKVVQAGPPNDILPKLLGRRPQPVPQQQPAAAPTAAGRPA</sequence>
<feature type="compositionally biased region" description="Low complexity" evidence="7">
    <location>
        <begin position="562"/>
        <end position="583"/>
    </location>
</feature>
<dbReference type="RefSeq" id="WP_379876686.1">
    <property type="nucleotide sequence ID" value="NZ_JBHUIP010000012.1"/>
</dbReference>
<dbReference type="PANTHER" id="PTHR24221">
    <property type="entry name" value="ATP-BINDING CASSETTE SUB-FAMILY B"/>
    <property type="match status" value="1"/>
</dbReference>
<evidence type="ECO:0000256" key="8">
    <source>
        <dbReference type="SAM" id="Phobius"/>
    </source>
</evidence>
<evidence type="ECO:0000256" key="2">
    <source>
        <dbReference type="ARBA" id="ARBA00022692"/>
    </source>
</evidence>
<feature type="region of interest" description="Disordered" evidence="7">
    <location>
        <begin position="560"/>
        <end position="583"/>
    </location>
</feature>
<evidence type="ECO:0000256" key="1">
    <source>
        <dbReference type="ARBA" id="ARBA00004651"/>
    </source>
</evidence>
<organism evidence="11 12">
    <name type="scientific">Lacibacterium aquatile</name>
    <dbReference type="NCBI Taxonomy" id="1168082"/>
    <lineage>
        <taxon>Bacteria</taxon>
        <taxon>Pseudomonadati</taxon>
        <taxon>Pseudomonadota</taxon>
        <taxon>Alphaproteobacteria</taxon>
        <taxon>Rhodospirillales</taxon>
        <taxon>Rhodospirillaceae</taxon>
    </lineage>
</organism>
<feature type="domain" description="ABC transporter" evidence="9">
    <location>
        <begin position="332"/>
        <end position="568"/>
    </location>
</feature>
<evidence type="ECO:0000256" key="6">
    <source>
        <dbReference type="ARBA" id="ARBA00023136"/>
    </source>
</evidence>
<evidence type="ECO:0000256" key="7">
    <source>
        <dbReference type="SAM" id="MobiDB-lite"/>
    </source>
</evidence>
<evidence type="ECO:0000256" key="5">
    <source>
        <dbReference type="ARBA" id="ARBA00022989"/>
    </source>
</evidence>
<evidence type="ECO:0000256" key="3">
    <source>
        <dbReference type="ARBA" id="ARBA00022741"/>
    </source>
</evidence>
<dbReference type="InterPro" id="IPR036640">
    <property type="entry name" value="ABC1_TM_sf"/>
</dbReference>
<comment type="subcellular location">
    <subcellularLocation>
        <location evidence="1">Cell membrane</location>
        <topology evidence="1">Multi-pass membrane protein</topology>
    </subcellularLocation>
</comment>
<name>A0ABW5DW28_9PROT</name>
<proteinExistence type="predicted"/>
<keyword evidence="2 8" id="KW-0812">Transmembrane</keyword>